<dbReference type="AlphaFoldDB" id="A0A3N4ICR9"/>
<feature type="region of interest" description="Disordered" evidence="1">
    <location>
        <begin position="1"/>
        <end position="44"/>
    </location>
</feature>
<dbReference type="Proteomes" id="UP000275078">
    <property type="component" value="Unassembled WGS sequence"/>
</dbReference>
<keyword evidence="3" id="KW-1185">Reference proteome</keyword>
<gene>
    <name evidence="2" type="ORF">BJ508DRAFT_323916</name>
</gene>
<feature type="compositionally biased region" description="Polar residues" evidence="1">
    <location>
        <begin position="1"/>
        <end position="10"/>
    </location>
</feature>
<accession>A0A3N4ICR9</accession>
<reference evidence="2 3" key="1">
    <citation type="journal article" date="2018" name="Nat. Ecol. Evol.">
        <title>Pezizomycetes genomes reveal the molecular basis of ectomycorrhizal truffle lifestyle.</title>
        <authorList>
            <person name="Murat C."/>
            <person name="Payen T."/>
            <person name="Noel B."/>
            <person name="Kuo A."/>
            <person name="Morin E."/>
            <person name="Chen J."/>
            <person name="Kohler A."/>
            <person name="Krizsan K."/>
            <person name="Balestrini R."/>
            <person name="Da Silva C."/>
            <person name="Montanini B."/>
            <person name="Hainaut M."/>
            <person name="Levati E."/>
            <person name="Barry K.W."/>
            <person name="Belfiori B."/>
            <person name="Cichocki N."/>
            <person name="Clum A."/>
            <person name="Dockter R.B."/>
            <person name="Fauchery L."/>
            <person name="Guy J."/>
            <person name="Iotti M."/>
            <person name="Le Tacon F."/>
            <person name="Lindquist E.A."/>
            <person name="Lipzen A."/>
            <person name="Malagnac F."/>
            <person name="Mello A."/>
            <person name="Molinier V."/>
            <person name="Miyauchi S."/>
            <person name="Poulain J."/>
            <person name="Riccioni C."/>
            <person name="Rubini A."/>
            <person name="Sitrit Y."/>
            <person name="Splivallo R."/>
            <person name="Traeger S."/>
            <person name="Wang M."/>
            <person name="Zifcakova L."/>
            <person name="Wipf D."/>
            <person name="Zambonelli A."/>
            <person name="Paolocci F."/>
            <person name="Nowrousian M."/>
            <person name="Ottonello S."/>
            <person name="Baldrian P."/>
            <person name="Spatafora J.W."/>
            <person name="Henrissat B."/>
            <person name="Nagy L.G."/>
            <person name="Aury J.M."/>
            <person name="Wincker P."/>
            <person name="Grigoriev I.V."/>
            <person name="Bonfante P."/>
            <person name="Martin F.M."/>
        </authorList>
    </citation>
    <scope>NUCLEOTIDE SEQUENCE [LARGE SCALE GENOMIC DNA]</scope>
    <source>
        <strain evidence="2 3">RN42</strain>
    </source>
</reference>
<organism evidence="2 3">
    <name type="scientific">Ascobolus immersus RN42</name>
    <dbReference type="NCBI Taxonomy" id="1160509"/>
    <lineage>
        <taxon>Eukaryota</taxon>
        <taxon>Fungi</taxon>
        <taxon>Dikarya</taxon>
        <taxon>Ascomycota</taxon>
        <taxon>Pezizomycotina</taxon>
        <taxon>Pezizomycetes</taxon>
        <taxon>Pezizales</taxon>
        <taxon>Ascobolaceae</taxon>
        <taxon>Ascobolus</taxon>
    </lineage>
</organism>
<dbReference type="EMBL" id="ML119661">
    <property type="protein sequence ID" value="RPA83912.1"/>
    <property type="molecule type" value="Genomic_DNA"/>
</dbReference>
<sequence>MTLSSTQISQRTERRLVRQSLRQTFTPPRDPSATPSGDEYGYRDIISPPVKRSRLIRMSQSQPLAKKRRVSKARASTTDISLTTRAKYKYCGLRVDDPAYLPLEASELNSLFAYNPHPHLPCHPDLTPAYEELEKDWEESVEDQLRNEDSSVDDATVTAVLAKKRRAGDFNPTYDEFRLFCMDLNISLTLYMVPDSSGLTATCMDRLQTYVKNRMFLMLYFTKAQKEAIVRDVLGIHMQHDAWTYAINVVTNTSRKNNLSQG</sequence>
<protein>
    <submittedName>
        <fullName evidence="2">Uncharacterized protein</fullName>
    </submittedName>
</protein>
<evidence type="ECO:0000256" key="1">
    <source>
        <dbReference type="SAM" id="MobiDB-lite"/>
    </source>
</evidence>
<evidence type="ECO:0000313" key="3">
    <source>
        <dbReference type="Proteomes" id="UP000275078"/>
    </source>
</evidence>
<evidence type="ECO:0000313" key="2">
    <source>
        <dbReference type="EMBL" id="RPA83912.1"/>
    </source>
</evidence>
<name>A0A3N4ICR9_ASCIM</name>
<proteinExistence type="predicted"/>